<evidence type="ECO:0000256" key="5">
    <source>
        <dbReference type="ARBA" id="ARBA00022801"/>
    </source>
</evidence>
<comment type="catalytic activity">
    <reaction evidence="1 7">
        <text>Cleavage of hydrophobic, N-terminal signal or leader sequences from secreted and periplasmic proteins.</text>
        <dbReference type="EC" id="3.4.21.89"/>
    </reaction>
</comment>
<accession>A0AB73T5C9</accession>
<evidence type="ECO:0000256" key="2">
    <source>
        <dbReference type="ARBA" id="ARBA00004401"/>
    </source>
</evidence>
<comment type="caution">
    <text evidence="9">The sequence shown here is derived from an EMBL/GenBank/DDBJ whole genome shotgun (WGS) entry which is preliminary data.</text>
</comment>
<dbReference type="SUPFAM" id="SSF51306">
    <property type="entry name" value="LexA/Signal peptidase"/>
    <property type="match status" value="1"/>
</dbReference>
<dbReference type="PROSITE" id="PS00761">
    <property type="entry name" value="SPASE_I_3"/>
    <property type="match status" value="1"/>
</dbReference>
<comment type="similarity">
    <text evidence="3 7">Belongs to the peptidase S26 family.</text>
</comment>
<dbReference type="InterPro" id="IPR019757">
    <property type="entry name" value="Pept_S26A_signal_pept_1_Lys-AS"/>
</dbReference>
<evidence type="ECO:0000256" key="1">
    <source>
        <dbReference type="ARBA" id="ARBA00000677"/>
    </source>
</evidence>
<keyword evidence="7" id="KW-0645">Protease</keyword>
<sequence length="192" mass="21912">MVERERRRKNVPEKPKKSVPKVIFGWTFQIIVVIMFAYVLVYFFGQTRTNIGQSMDTTLSGGDTVLLNEMSYRLGGPKRNDVIAFKPNGSANSHSYIKRVVGLPGETIQIRDGMIYINDKIYLEKKDYTPMTEAGLAEEPIVLGTNEYFVLGDNRNNSEDSRFADIGLVKKDDIEGRVWFVISPWENFGFVK</sequence>
<evidence type="ECO:0000256" key="3">
    <source>
        <dbReference type="ARBA" id="ARBA00009370"/>
    </source>
</evidence>
<dbReference type="PANTHER" id="PTHR43390:SF1">
    <property type="entry name" value="CHLOROPLAST PROCESSING PEPTIDASE"/>
    <property type="match status" value="1"/>
</dbReference>
<dbReference type="PRINTS" id="PR00727">
    <property type="entry name" value="LEADERPTASE"/>
</dbReference>
<dbReference type="EC" id="3.4.21.89" evidence="4 7"/>
<dbReference type="GO" id="GO:0004252">
    <property type="term" value="F:serine-type endopeptidase activity"/>
    <property type="evidence" value="ECO:0007669"/>
    <property type="project" value="InterPro"/>
</dbReference>
<feature type="domain" description="Peptidase S26" evidence="8">
    <location>
        <begin position="25"/>
        <end position="182"/>
    </location>
</feature>
<name>A0AB73T5C9_9FIRM</name>
<keyword evidence="7" id="KW-0812">Transmembrane</keyword>
<evidence type="ECO:0000313" key="9">
    <source>
        <dbReference type="EMBL" id="PWJ76305.1"/>
    </source>
</evidence>
<dbReference type="GO" id="GO:0009003">
    <property type="term" value="F:signal peptidase activity"/>
    <property type="evidence" value="ECO:0007669"/>
    <property type="project" value="UniProtKB-EC"/>
</dbReference>
<dbReference type="GO" id="GO:0005886">
    <property type="term" value="C:plasma membrane"/>
    <property type="evidence" value="ECO:0007669"/>
    <property type="project" value="UniProtKB-SubCell"/>
</dbReference>
<proteinExistence type="inferred from homology"/>
<dbReference type="GO" id="GO:0006465">
    <property type="term" value="P:signal peptide processing"/>
    <property type="evidence" value="ECO:0007669"/>
    <property type="project" value="InterPro"/>
</dbReference>
<protein>
    <recommendedName>
        <fullName evidence="4 7">Signal peptidase I</fullName>
        <ecNumber evidence="4 7">3.4.21.89</ecNumber>
    </recommendedName>
</protein>
<dbReference type="Pfam" id="PF10502">
    <property type="entry name" value="Peptidase_S26"/>
    <property type="match status" value="1"/>
</dbReference>
<dbReference type="Proteomes" id="UP000245412">
    <property type="component" value="Unassembled WGS sequence"/>
</dbReference>
<dbReference type="RefSeq" id="WP_109626351.1">
    <property type="nucleotide sequence ID" value="NZ_CABJAT010000005.1"/>
</dbReference>
<dbReference type="CDD" id="cd06530">
    <property type="entry name" value="S26_SPase_I"/>
    <property type="match status" value="1"/>
</dbReference>
<feature type="active site" evidence="6">
    <location>
        <position position="54"/>
    </location>
</feature>
<keyword evidence="7" id="KW-0472">Membrane</keyword>
<dbReference type="InterPro" id="IPR019533">
    <property type="entry name" value="Peptidase_S26"/>
</dbReference>
<gene>
    <name evidence="9" type="ORF">C7383_105343</name>
</gene>
<organism evidence="9 10">
    <name type="scientific">Murimonas intestini</name>
    <dbReference type="NCBI Taxonomy" id="1337051"/>
    <lineage>
        <taxon>Bacteria</taxon>
        <taxon>Bacillati</taxon>
        <taxon>Bacillota</taxon>
        <taxon>Clostridia</taxon>
        <taxon>Lachnospirales</taxon>
        <taxon>Lachnospiraceae</taxon>
        <taxon>Murimonas</taxon>
    </lineage>
</organism>
<keyword evidence="7" id="KW-1133">Transmembrane helix</keyword>
<dbReference type="AlphaFoldDB" id="A0AB73T5C9"/>
<feature type="active site" evidence="6">
    <location>
        <position position="98"/>
    </location>
</feature>
<reference evidence="9 10" key="1">
    <citation type="submission" date="2018-05" db="EMBL/GenBank/DDBJ databases">
        <authorList>
            <person name="Goeker M."/>
            <person name="Huntemann M."/>
            <person name="Clum A."/>
            <person name="Pillay M."/>
            <person name="Palaniappan K."/>
            <person name="Varghese N."/>
            <person name="Mikhailova N."/>
            <person name="Stamatis D."/>
            <person name="Reddy T."/>
            <person name="Daum C."/>
            <person name="Shapiro N."/>
            <person name="Ivanova N."/>
            <person name="Kyrpides N."/>
            <person name="Woyke T."/>
        </authorList>
    </citation>
    <scope>NUCLEOTIDE SEQUENCE [LARGE SCALE GENOMIC DNA]</scope>
    <source>
        <strain evidence="9 10">DSM 26524</strain>
    </source>
</reference>
<evidence type="ECO:0000256" key="6">
    <source>
        <dbReference type="PIRSR" id="PIRSR600223-1"/>
    </source>
</evidence>
<keyword evidence="5 7" id="KW-0378">Hydrolase</keyword>
<dbReference type="NCBIfam" id="TIGR02227">
    <property type="entry name" value="sigpep_I_bact"/>
    <property type="match status" value="1"/>
</dbReference>
<dbReference type="PROSITE" id="PS00760">
    <property type="entry name" value="SPASE_I_2"/>
    <property type="match status" value="1"/>
</dbReference>
<dbReference type="InterPro" id="IPR036286">
    <property type="entry name" value="LexA/Signal_pep-like_sf"/>
</dbReference>
<comment type="subcellular location">
    <subcellularLocation>
        <location evidence="2">Cell membrane</location>
        <topology evidence="2">Single-pass type II membrane protein</topology>
    </subcellularLocation>
    <subcellularLocation>
        <location evidence="7">Membrane</location>
        <topology evidence="7">Single-pass type II membrane protein</topology>
    </subcellularLocation>
</comment>
<dbReference type="InterPro" id="IPR019758">
    <property type="entry name" value="Pept_S26A_signal_pept_1_CS"/>
</dbReference>
<evidence type="ECO:0000256" key="7">
    <source>
        <dbReference type="RuleBase" id="RU362042"/>
    </source>
</evidence>
<keyword evidence="10" id="KW-1185">Reference proteome</keyword>
<evidence type="ECO:0000313" key="10">
    <source>
        <dbReference type="Proteomes" id="UP000245412"/>
    </source>
</evidence>
<dbReference type="EMBL" id="QGGY01000005">
    <property type="protein sequence ID" value="PWJ76305.1"/>
    <property type="molecule type" value="Genomic_DNA"/>
</dbReference>
<dbReference type="Gene3D" id="2.10.109.10">
    <property type="entry name" value="Umud Fragment, subunit A"/>
    <property type="match status" value="1"/>
</dbReference>
<evidence type="ECO:0000259" key="8">
    <source>
        <dbReference type="Pfam" id="PF10502"/>
    </source>
</evidence>
<feature type="transmembrane region" description="Helical" evidence="7">
    <location>
        <begin position="21"/>
        <end position="45"/>
    </location>
</feature>
<evidence type="ECO:0000256" key="4">
    <source>
        <dbReference type="ARBA" id="ARBA00013208"/>
    </source>
</evidence>
<dbReference type="InterPro" id="IPR000223">
    <property type="entry name" value="Pept_S26A_signal_pept_1"/>
</dbReference>
<dbReference type="PANTHER" id="PTHR43390">
    <property type="entry name" value="SIGNAL PEPTIDASE I"/>
    <property type="match status" value="1"/>
</dbReference>